<dbReference type="AlphaFoldDB" id="A0A645GM84"/>
<proteinExistence type="predicted"/>
<evidence type="ECO:0000313" key="1">
    <source>
        <dbReference type="EMBL" id="MPN24813.1"/>
    </source>
</evidence>
<accession>A0A645GM84</accession>
<gene>
    <name evidence="1" type="ORF">SDC9_172215</name>
</gene>
<name>A0A645GM84_9ZZZZ</name>
<protein>
    <submittedName>
        <fullName evidence="1">Uncharacterized protein</fullName>
    </submittedName>
</protein>
<comment type="caution">
    <text evidence="1">The sequence shown here is derived from an EMBL/GenBank/DDBJ whole genome shotgun (WGS) entry which is preliminary data.</text>
</comment>
<dbReference type="SUPFAM" id="SSF53639">
    <property type="entry name" value="AraD/HMP-PK domain-like"/>
    <property type="match status" value="1"/>
</dbReference>
<dbReference type="EMBL" id="VSSQ01073786">
    <property type="protein sequence ID" value="MPN24813.1"/>
    <property type="molecule type" value="Genomic_DNA"/>
</dbReference>
<organism evidence="1">
    <name type="scientific">bioreactor metagenome</name>
    <dbReference type="NCBI Taxonomy" id="1076179"/>
    <lineage>
        <taxon>unclassified sequences</taxon>
        <taxon>metagenomes</taxon>
        <taxon>ecological metagenomes</taxon>
    </lineage>
</organism>
<reference evidence="1" key="1">
    <citation type="submission" date="2019-08" db="EMBL/GenBank/DDBJ databases">
        <authorList>
            <person name="Kucharzyk K."/>
            <person name="Murdoch R.W."/>
            <person name="Higgins S."/>
            <person name="Loffler F."/>
        </authorList>
    </citation>
    <scope>NUCLEOTIDE SEQUENCE</scope>
</reference>
<dbReference type="Gene3D" id="3.40.225.10">
    <property type="entry name" value="Class II aldolase/adducin N-terminal domain"/>
    <property type="match status" value="1"/>
</dbReference>
<dbReference type="InterPro" id="IPR036409">
    <property type="entry name" value="Aldolase_II/adducin_N_sf"/>
</dbReference>
<sequence>MAHHGLGTVGADLPAAYESTLAAEMTAHTVILARSMGKKVIPMDAAECAHLREVYLATYKPKAA</sequence>